<proteinExistence type="predicted"/>
<comment type="caution">
    <text evidence="1">The sequence shown here is derived from an EMBL/GenBank/DDBJ whole genome shotgun (WGS) entry which is preliminary data.</text>
</comment>
<organism evidence="1 2">
    <name type="scientific">Saccharothrix xinjiangensis</name>
    <dbReference type="NCBI Taxonomy" id="204798"/>
    <lineage>
        <taxon>Bacteria</taxon>
        <taxon>Bacillati</taxon>
        <taxon>Actinomycetota</taxon>
        <taxon>Actinomycetes</taxon>
        <taxon>Pseudonocardiales</taxon>
        <taxon>Pseudonocardiaceae</taxon>
        <taxon>Saccharothrix</taxon>
    </lineage>
</organism>
<name>A0ABV9XVL8_9PSEU</name>
<protein>
    <submittedName>
        <fullName evidence="1">Uncharacterized protein</fullName>
    </submittedName>
</protein>
<evidence type="ECO:0000313" key="2">
    <source>
        <dbReference type="Proteomes" id="UP001595833"/>
    </source>
</evidence>
<evidence type="ECO:0000313" key="1">
    <source>
        <dbReference type="EMBL" id="MFC5054286.1"/>
    </source>
</evidence>
<dbReference type="RefSeq" id="WP_344041550.1">
    <property type="nucleotide sequence ID" value="NZ_BAAAKE010000029.1"/>
</dbReference>
<accession>A0ABV9XVL8</accession>
<reference evidence="2" key="1">
    <citation type="journal article" date="2019" name="Int. J. Syst. Evol. Microbiol.">
        <title>The Global Catalogue of Microorganisms (GCM) 10K type strain sequencing project: providing services to taxonomists for standard genome sequencing and annotation.</title>
        <authorList>
            <consortium name="The Broad Institute Genomics Platform"/>
            <consortium name="The Broad Institute Genome Sequencing Center for Infectious Disease"/>
            <person name="Wu L."/>
            <person name="Ma J."/>
        </authorList>
    </citation>
    <scope>NUCLEOTIDE SEQUENCE [LARGE SCALE GENOMIC DNA]</scope>
    <source>
        <strain evidence="2">KCTC 12848</strain>
    </source>
</reference>
<gene>
    <name evidence="1" type="ORF">ACFPFM_11010</name>
</gene>
<keyword evidence="2" id="KW-1185">Reference proteome</keyword>
<dbReference type="EMBL" id="JBHSJB010000010">
    <property type="protein sequence ID" value="MFC5054286.1"/>
    <property type="molecule type" value="Genomic_DNA"/>
</dbReference>
<sequence>MQRPDGTPVPYDGQAWHALTGFCVADDVYALLADHAGVRVERTTRHD</sequence>
<dbReference type="Proteomes" id="UP001595833">
    <property type="component" value="Unassembled WGS sequence"/>
</dbReference>